<dbReference type="AlphaFoldDB" id="A0A7I8DLU8"/>
<dbReference type="KEGG" id="acht:bsdcttw_23810"/>
<accession>A0A7I8DLU8</accession>
<evidence type="ECO:0000313" key="2">
    <source>
        <dbReference type="EMBL" id="BCJ99340.1"/>
    </source>
</evidence>
<feature type="coiled-coil region" evidence="1">
    <location>
        <begin position="19"/>
        <end position="111"/>
    </location>
</feature>
<evidence type="ECO:0000256" key="1">
    <source>
        <dbReference type="SAM" id="Coils"/>
    </source>
</evidence>
<protein>
    <submittedName>
        <fullName evidence="2">Uncharacterized protein</fullName>
    </submittedName>
</protein>
<proteinExistence type="predicted"/>
<dbReference type="Proteomes" id="UP000515703">
    <property type="component" value="Chromosome"/>
</dbReference>
<keyword evidence="1" id="KW-0175">Coiled coil</keyword>
<evidence type="ECO:0000313" key="3">
    <source>
        <dbReference type="Proteomes" id="UP000515703"/>
    </source>
</evidence>
<sequence>MFDTINQKLEENRKGMDRYQRLGSKLADYRKQLEELEVKRYNLQQQLTKEEEEYDSLFKKNLNNLVLDLLNKKEKKETKEYQDVVTAKLKLDEAEKQVANILLSIRSLEEERVQYSECEGIYHKLYTEKYRLLSESNPENTEKMKALEEEINFHTKNLTEIEEALRAGRLVHDKITEVRKSLDDAHGWGTFDLLGGGLLSDMMKHSHLDDAQELIDEVQSLLHQFHSELADIQINENISIQIEGFTKFADFFFDGIFSDWMVQSKINSSIQSVSDLETKVDRVIYQLHGAKTSSEASLAQAKQELDNFIKNTI</sequence>
<name>A0A7I8DLU8_9FIRM</name>
<reference evidence="2 3" key="2">
    <citation type="submission" date="2020-08" db="EMBL/GenBank/DDBJ databases">
        <authorList>
            <person name="Ueki A."/>
            <person name="Tonouchi A."/>
        </authorList>
    </citation>
    <scope>NUCLEOTIDE SEQUENCE [LARGE SCALE GENOMIC DNA]</scope>
    <source>
        <strain evidence="2 3">CTTW</strain>
    </source>
</reference>
<gene>
    <name evidence="2" type="ORF">bsdcttw_23810</name>
</gene>
<reference evidence="2 3" key="1">
    <citation type="submission" date="2020-08" db="EMBL/GenBank/DDBJ databases">
        <title>Draft genome sequencing of an Anaerocolumna strain isolated from anoxic soil subjected to BSD treatment.</title>
        <authorList>
            <person name="Uek A."/>
            <person name="Tonouchi A."/>
        </authorList>
    </citation>
    <scope>NUCLEOTIDE SEQUENCE [LARGE SCALE GENOMIC DNA]</scope>
    <source>
        <strain evidence="2 3">CTTW</strain>
    </source>
</reference>
<dbReference type="EMBL" id="AP023368">
    <property type="protein sequence ID" value="BCJ99340.1"/>
    <property type="molecule type" value="Genomic_DNA"/>
</dbReference>
<keyword evidence="3" id="KW-1185">Reference proteome</keyword>
<organism evidence="2 3">
    <name type="scientific">Anaerocolumna chitinilytica</name>
    <dbReference type="NCBI Taxonomy" id="1727145"/>
    <lineage>
        <taxon>Bacteria</taxon>
        <taxon>Bacillati</taxon>
        <taxon>Bacillota</taxon>
        <taxon>Clostridia</taxon>
        <taxon>Lachnospirales</taxon>
        <taxon>Lachnospiraceae</taxon>
        <taxon>Anaerocolumna</taxon>
    </lineage>
</organism>
<dbReference type="RefSeq" id="WP_185259601.1">
    <property type="nucleotide sequence ID" value="NZ_AP023368.1"/>
</dbReference>